<proteinExistence type="predicted"/>
<dbReference type="NCBIfam" id="TIGR03519">
    <property type="entry name" value="T9SS_PorP_fam"/>
    <property type="match status" value="1"/>
</dbReference>
<organism evidence="2 3">
    <name type="scientific">Mesonia hippocampi</name>
    <dbReference type="NCBI Taxonomy" id="1628250"/>
    <lineage>
        <taxon>Bacteria</taxon>
        <taxon>Pseudomonadati</taxon>
        <taxon>Bacteroidota</taxon>
        <taxon>Flavobacteriia</taxon>
        <taxon>Flavobacteriales</taxon>
        <taxon>Flavobacteriaceae</taxon>
        <taxon>Mesonia</taxon>
    </lineage>
</organism>
<feature type="signal peptide" evidence="1">
    <location>
        <begin position="1"/>
        <end position="20"/>
    </location>
</feature>
<dbReference type="InterPro" id="IPR019861">
    <property type="entry name" value="PorP/SprF_Bacteroidetes"/>
</dbReference>
<reference evidence="2 3" key="1">
    <citation type="submission" date="2020-08" db="EMBL/GenBank/DDBJ databases">
        <title>Genomic Encyclopedia of Type Strains, Phase IV (KMG-IV): sequencing the most valuable type-strain genomes for metagenomic binning, comparative biology and taxonomic classification.</title>
        <authorList>
            <person name="Goeker M."/>
        </authorList>
    </citation>
    <scope>NUCLEOTIDE SEQUENCE [LARGE SCALE GENOMIC DNA]</scope>
    <source>
        <strain evidence="2 3">DSM 29568</strain>
    </source>
</reference>
<comment type="caution">
    <text evidence="2">The sequence shown here is derived from an EMBL/GenBank/DDBJ whole genome shotgun (WGS) entry which is preliminary data.</text>
</comment>
<dbReference type="AlphaFoldDB" id="A0A840ESA7"/>
<feature type="chain" id="PRO_5032578797" evidence="1">
    <location>
        <begin position="21"/>
        <end position="311"/>
    </location>
</feature>
<evidence type="ECO:0000313" key="2">
    <source>
        <dbReference type="EMBL" id="MBB4118256.1"/>
    </source>
</evidence>
<keyword evidence="3" id="KW-1185">Reference proteome</keyword>
<accession>A0A840ESA7</accession>
<dbReference type="RefSeq" id="WP_183476065.1">
    <property type="nucleotide sequence ID" value="NZ_JACIFO010000002.1"/>
</dbReference>
<name>A0A840ESA7_9FLAO</name>
<evidence type="ECO:0000256" key="1">
    <source>
        <dbReference type="SAM" id="SignalP"/>
    </source>
</evidence>
<dbReference type="Pfam" id="PF11751">
    <property type="entry name" value="PorP_SprF"/>
    <property type="match status" value="1"/>
</dbReference>
<dbReference type="Proteomes" id="UP000553034">
    <property type="component" value="Unassembled WGS sequence"/>
</dbReference>
<protein>
    <submittedName>
        <fullName evidence="2">Type IX secretion system PorP/SprF family membrane protein</fullName>
    </submittedName>
</protein>
<keyword evidence="1" id="KW-0732">Signal</keyword>
<evidence type="ECO:0000313" key="3">
    <source>
        <dbReference type="Proteomes" id="UP000553034"/>
    </source>
</evidence>
<dbReference type="EMBL" id="JACIFO010000002">
    <property type="protein sequence ID" value="MBB4118256.1"/>
    <property type="molecule type" value="Genomic_DNA"/>
</dbReference>
<gene>
    <name evidence="2" type="ORF">GGR32_000530</name>
</gene>
<sequence>MKNIYFLLTLGFIISTGLNAQQDPHYTQYMYNMNVVNPAYAGSKENLAVGLLYRTQWTSINGAPKTGTFAIHSPVTDKVGLGLSAITDQIGPVDETNVYADFSYTLNLGGEHKLAFGIKAGATFHKVGLYSDIGSSYLPQPNDPAFSENISNTYINIGTGAFYYTNKYYVALSVPNLLKSKHLDITQNGQELEFGSETQHYFITAGYVFNLTENTKFKPSFLLKSAFEAPTSLDVSANFLFYDKLEIGGTYRLDDAVGGLINFAVTPSLRIGYAYDHIVSDLDVATSASHEFLLLFDVNFAKKVSISPRFF</sequence>